<feature type="compositionally biased region" description="Pro residues" evidence="1">
    <location>
        <begin position="66"/>
        <end position="107"/>
    </location>
</feature>
<evidence type="ECO:0000256" key="1">
    <source>
        <dbReference type="SAM" id="MobiDB-lite"/>
    </source>
</evidence>
<dbReference type="Proteomes" id="UP001152484">
    <property type="component" value="Unassembled WGS sequence"/>
</dbReference>
<feature type="compositionally biased region" description="Low complexity" evidence="1">
    <location>
        <begin position="40"/>
        <end position="52"/>
    </location>
</feature>
<feature type="region of interest" description="Disordered" evidence="1">
    <location>
        <begin position="29"/>
        <end position="130"/>
    </location>
</feature>
<evidence type="ECO:0000313" key="2">
    <source>
        <dbReference type="EMBL" id="CAH9119798.1"/>
    </source>
</evidence>
<feature type="compositionally biased region" description="Low complexity" evidence="1">
    <location>
        <begin position="108"/>
        <end position="123"/>
    </location>
</feature>
<protein>
    <submittedName>
        <fullName evidence="2">Uncharacterized protein</fullName>
    </submittedName>
</protein>
<reference evidence="2" key="1">
    <citation type="submission" date="2022-07" db="EMBL/GenBank/DDBJ databases">
        <authorList>
            <person name="Macas J."/>
            <person name="Novak P."/>
            <person name="Neumann P."/>
        </authorList>
    </citation>
    <scope>NUCLEOTIDE SEQUENCE</scope>
</reference>
<keyword evidence="3" id="KW-1185">Reference proteome</keyword>
<sequence>MSLSDFDVTFVHTDVTGVGKHVTMIVSDEQNCSRQHHGRSTATRATTTVNNRRPNHDRTGHSLAHQPPPQLHFNPPTPVQPHHNPPARCPAPPQPTSPQPLPEPTNPSPAIAAQPTATPPTVHQHPHSPHVNLPDLISLIVENLDPQLNTPCLTISEREEERRKRKVKMVSR</sequence>
<name>A0A9P0ZYP4_CUSEU</name>
<dbReference type="AlphaFoldDB" id="A0A9P0ZYP4"/>
<dbReference type="EMBL" id="CAMAPE010000080">
    <property type="protein sequence ID" value="CAH9119798.1"/>
    <property type="molecule type" value="Genomic_DNA"/>
</dbReference>
<comment type="caution">
    <text evidence="2">The sequence shown here is derived from an EMBL/GenBank/DDBJ whole genome shotgun (WGS) entry which is preliminary data.</text>
</comment>
<gene>
    <name evidence="2" type="ORF">CEURO_LOCUS22503</name>
</gene>
<organism evidence="2 3">
    <name type="scientific">Cuscuta europaea</name>
    <name type="common">European dodder</name>
    <dbReference type="NCBI Taxonomy" id="41803"/>
    <lineage>
        <taxon>Eukaryota</taxon>
        <taxon>Viridiplantae</taxon>
        <taxon>Streptophyta</taxon>
        <taxon>Embryophyta</taxon>
        <taxon>Tracheophyta</taxon>
        <taxon>Spermatophyta</taxon>
        <taxon>Magnoliopsida</taxon>
        <taxon>eudicotyledons</taxon>
        <taxon>Gunneridae</taxon>
        <taxon>Pentapetalae</taxon>
        <taxon>asterids</taxon>
        <taxon>lamiids</taxon>
        <taxon>Solanales</taxon>
        <taxon>Convolvulaceae</taxon>
        <taxon>Cuscuteae</taxon>
        <taxon>Cuscuta</taxon>
        <taxon>Cuscuta subgen. Cuscuta</taxon>
    </lineage>
</organism>
<proteinExistence type="predicted"/>
<evidence type="ECO:0000313" key="3">
    <source>
        <dbReference type="Proteomes" id="UP001152484"/>
    </source>
</evidence>
<accession>A0A9P0ZYP4</accession>